<accession>A0A1H0NVA2</accession>
<dbReference type="InterPro" id="IPR009057">
    <property type="entry name" value="Homeodomain-like_sf"/>
</dbReference>
<keyword evidence="4" id="KW-0804">Transcription</keyword>
<dbReference type="Pfam" id="PF25601">
    <property type="entry name" value="AAA_lid_14"/>
    <property type="match status" value="1"/>
</dbReference>
<evidence type="ECO:0000256" key="5">
    <source>
        <dbReference type="PROSITE-ProRule" id="PRU00169"/>
    </source>
</evidence>
<keyword evidence="2" id="KW-0067">ATP-binding</keyword>
<dbReference type="PRINTS" id="PR01590">
    <property type="entry name" value="HTHFIS"/>
</dbReference>
<dbReference type="CDD" id="cd00156">
    <property type="entry name" value="REC"/>
    <property type="match status" value="1"/>
</dbReference>
<dbReference type="SMART" id="SM00448">
    <property type="entry name" value="REC"/>
    <property type="match status" value="1"/>
</dbReference>
<evidence type="ECO:0000313" key="8">
    <source>
        <dbReference type="EMBL" id="SDO96631.1"/>
    </source>
</evidence>
<dbReference type="CDD" id="cd00009">
    <property type="entry name" value="AAA"/>
    <property type="match status" value="1"/>
</dbReference>
<dbReference type="Gene3D" id="1.10.10.60">
    <property type="entry name" value="Homeodomain-like"/>
    <property type="match status" value="1"/>
</dbReference>
<dbReference type="InterPro" id="IPR002197">
    <property type="entry name" value="HTH_Fis"/>
</dbReference>
<dbReference type="InterPro" id="IPR002078">
    <property type="entry name" value="Sigma_54_int"/>
</dbReference>
<dbReference type="SUPFAM" id="SSF52540">
    <property type="entry name" value="P-loop containing nucleoside triphosphate hydrolases"/>
    <property type="match status" value="1"/>
</dbReference>
<keyword evidence="9" id="KW-1185">Reference proteome</keyword>
<dbReference type="PROSITE" id="PS50110">
    <property type="entry name" value="RESPONSE_REGULATORY"/>
    <property type="match status" value="1"/>
</dbReference>
<reference evidence="8 9" key="1">
    <citation type="submission" date="2016-10" db="EMBL/GenBank/DDBJ databases">
        <authorList>
            <person name="de Groot N.N."/>
        </authorList>
    </citation>
    <scope>NUCLEOTIDE SEQUENCE [LARGE SCALE GENOMIC DNA]</scope>
    <source>
        <strain evidence="8 9">DSM 12130</strain>
    </source>
</reference>
<dbReference type="Gene3D" id="1.10.8.60">
    <property type="match status" value="1"/>
</dbReference>
<dbReference type="OrthoDB" id="5469578at2"/>
<dbReference type="Gene3D" id="3.40.50.300">
    <property type="entry name" value="P-loop containing nucleotide triphosphate hydrolases"/>
    <property type="match status" value="1"/>
</dbReference>
<dbReference type="InterPro" id="IPR001789">
    <property type="entry name" value="Sig_transdc_resp-reg_receiver"/>
</dbReference>
<proteinExistence type="predicted"/>
<dbReference type="STRING" id="91360.SAMN05660330_01464"/>
<dbReference type="InterPro" id="IPR011006">
    <property type="entry name" value="CheY-like_superfamily"/>
</dbReference>
<dbReference type="RefSeq" id="WP_092221339.1">
    <property type="nucleotide sequence ID" value="NZ_FNJI01000008.1"/>
</dbReference>
<dbReference type="PROSITE" id="PS50045">
    <property type="entry name" value="SIGMA54_INTERACT_4"/>
    <property type="match status" value="1"/>
</dbReference>
<dbReference type="InterPro" id="IPR027417">
    <property type="entry name" value="P-loop_NTPase"/>
</dbReference>
<dbReference type="Pfam" id="PF00072">
    <property type="entry name" value="Response_reg"/>
    <property type="match status" value="1"/>
</dbReference>
<dbReference type="Pfam" id="PF02954">
    <property type="entry name" value="HTH_8"/>
    <property type="match status" value="1"/>
</dbReference>
<keyword evidence="5" id="KW-0597">Phosphoprotein</keyword>
<dbReference type="PANTHER" id="PTHR32071">
    <property type="entry name" value="TRANSCRIPTIONAL REGULATORY PROTEIN"/>
    <property type="match status" value="1"/>
</dbReference>
<dbReference type="GO" id="GO:0005524">
    <property type="term" value="F:ATP binding"/>
    <property type="evidence" value="ECO:0007669"/>
    <property type="project" value="UniProtKB-KW"/>
</dbReference>
<organism evidence="8 9">
    <name type="scientific">Desulforhopalus singaporensis</name>
    <dbReference type="NCBI Taxonomy" id="91360"/>
    <lineage>
        <taxon>Bacteria</taxon>
        <taxon>Pseudomonadati</taxon>
        <taxon>Thermodesulfobacteriota</taxon>
        <taxon>Desulfobulbia</taxon>
        <taxon>Desulfobulbales</taxon>
        <taxon>Desulfocapsaceae</taxon>
        <taxon>Desulforhopalus</taxon>
    </lineage>
</organism>
<keyword evidence="3" id="KW-0805">Transcription regulation</keyword>
<evidence type="ECO:0000256" key="1">
    <source>
        <dbReference type="ARBA" id="ARBA00022741"/>
    </source>
</evidence>
<dbReference type="InterPro" id="IPR058031">
    <property type="entry name" value="AAA_lid_NorR"/>
</dbReference>
<gene>
    <name evidence="8" type="ORF">SAMN05660330_01464</name>
</gene>
<dbReference type="Gene3D" id="3.40.50.2300">
    <property type="match status" value="1"/>
</dbReference>
<name>A0A1H0NVA2_9BACT</name>
<evidence type="ECO:0000313" key="9">
    <source>
        <dbReference type="Proteomes" id="UP000199073"/>
    </source>
</evidence>
<dbReference type="SUPFAM" id="SSF52172">
    <property type="entry name" value="CheY-like"/>
    <property type="match status" value="1"/>
</dbReference>
<feature type="domain" description="Sigma-54 factor interaction" evidence="6">
    <location>
        <begin position="141"/>
        <end position="370"/>
    </location>
</feature>
<dbReference type="AlphaFoldDB" id="A0A1H0NVA2"/>
<dbReference type="GO" id="GO:0006355">
    <property type="term" value="P:regulation of DNA-templated transcription"/>
    <property type="evidence" value="ECO:0007669"/>
    <property type="project" value="InterPro"/>
</dbReference>
<dbReference type="GO" id="GO:0000160">
    <property type="term" value="P:phosphorelay signal transduction system"/>
    <property type="evidence" value="ECO:0007669"/>
    <property type="project" value="InterPro"/>
</dbReference>
<evidence type="ECO:0000259" key="7">
    <source>
        <dbReference type="PROSITE" id="PS50110"/>
    </source>
</evidence>
<evidence type="ECO:0000259" key="6">
    <source>
        <dbReference type="PROSITE" id="PS50045"/>
    </source>
</evidence>
<sequence length="463" mass="53210">MLRILIYDTFPKTRTRLAQVLREHCAVTCISDQREFLEKIKNPRFDLVLLDIDSAGQSPLSLVERLHRVDPFLPLIVTSREEKAELILEAIKKGASDFLVHPVSSTRIRVVIDKIIESRSQRFELAYHRRRQRVVNTFDEVVARSECMKKCIRQLEKYVGDEQPILLEGDIGTGKKYLSGVIHLSSPGRNRPLIRIRCFRREDKRLERELFGYEKSETGDAGQMLAARFAQPDGATLLFEEIGELGLEMQKKLLHVLQKQMVGRAGGGRAIPRQFRIIATSCTDLEKLVGKGEFLDELYQCIARRRVVLPTLKERRQCLVPLAEMLLTKWCGAHHREISGFSERALEKIRRYDWPANIRELANVIERAVILEKTSVIGRDSLSLTLSQEKRTGTSRDKKTNIGRTGVLLAEQEKELILQVLKECMWIQKSAAEKLGISPRALNYKIARFGITHPHWRKNRSQS</sequence>
<dbReference type="Proteomes" id="UP000199073">
    <property type="component" value="Unassembled WGS sequence"/>
</dbReference>
<evidence type="ECO:0000256" key="2">
    <source>
        <dbReference type="ARBA" id="ARBA00022840"/>
    </source>
</evidence>
<dbReference type="EMBL" id="FNJI01000008">
    <property type="protein sequence ID" value="SDO96631.1"/>
    <property type="molecule type" value="Genomic_DNA"/>
</dbReference>
<evidence type="ECO:0000256" key="3">
    <source>
        <dbReference type="ARBA" id="ARBA00023015"/>
    </source>
</evidence>
<dbReference type="GO" id="GO:0043565">
    <property type="term" value="F:sequence-specific DNA binding"/>
    <property type="evidence" value="ECO:0007669"/>
    <property type="project" value="InterPro"/>
</dbReference>
<protein>
    <submittedName>
        <fullName evidence="8">Two-component system, NtrC family, response regulator HydG</fullName>
    </submittedName>
</protein>
<evidence type="ECO:0000256" key="4">
    <source>
        <dbReference type="ARBA" id="ARBA00023163"/>
    </source>
</evidence>
<feature type="domain" description="Response regulatory" evidence="7">
    <location>
        <begin position="3"/>
        <end position="116"/>
    </location>
</feature>
<feature type="modified residue" description="4-aspartylphosphate" evidence="5">
    <location>
        <position position="51"/>
    </location>
</feature>
<keyword evidence="1" id="KW-0547">Nucleotide-binding</keyword>
<dbReference type="Pfam" id="PF00158">
    <property type="entry name" value="Sigma54_activat"/>
    <property type="match status" value="1"/>
</dbReference>
<dbReference type="SUPFAM" id="SSF46689">
    <property type="entry name" value="Homeodomain-like"/>
    <property type="match status" value="1"/>
</dbReference>